<sequence length="81" mass="9076">MKRRDIDAWGHILGYGTHTAITMLYPRSPLLQGAEPYLRHTAHRRGVNPDVAAKLQDVLREWDTDRCGTAATGRHKISALA</sequence>
<proteinExistence type="predicted"/>
<accession>A0A7W7RAB0</accession>
<name>A0A7W7RAB0_KITKI</name>
<dbReference type="Proteomes" id="UP000540506">
    <property type="component" value="Unassembled WGS sequence"/>
</dbReference>
<reference evidence="1 2" key="1">
    <citation type="submission" date="2020-08" db="EMBL/GenBank/DDBJ databases">
        <title>Sequencing the genomes of 1000 actinobacteria strains.</title>
        <authorList>
            <person name="Klenk H.-P."/>
        </authorList>
    </citation>
    <scope>NUCLEOTIDE SEQUENCE [LARGE SCALE GENOMIC DNA]</scope>
    <source>
        <strain evidence="1 2">DSM 41654</strain>
    </source>
</reference>
<dbReference type="EMBL" id="JACHJV010000002">
    <property type="protein sequence ID" value="MBB4928296.1"/>
    <property type="molecule type" value="Genomic_DNA"/>
</dbReference>
<keyword evidence="2" id="KW-1185">Reference proteome</keyword>
<organism evidence="1 2">
    <name type="scientific">Kitasatospora kifunensis</name>
    <name type="common">Streptomyces kifunensis</name>
    <dbReference type="NCBI Taxonomy" id="58351"/>
    <lineage>
        <taxon>Bacteria</taxon>
        <taxon>Bacillati</taxon>
        <taxon>Actinomycetota</taxon>
        <taxon>Actinomycetes</taxon>
        <taxon>Kitasatosporales</taxon>
        <taxon>Streptomycetaceae</taxon>
        <taxon>Kitasatospora</taxon>
    </lineage>
</organism>
<evidence type="ECO:0000313" key="2">
    <source>
        <dbReference type="Proteomes" id="UP000540506"/>
    </source>
</evidence>
<gene>
    <name evidence="1" type="ORF">FHR34_007391</name>
</gene>
<protein>
    <submittedName>
        <fullName evidence="1">Uncharacterized protein</fullName>
    </submittedName>
</protein>
<dbReference type="RefSeq" id="WP_184945336.1">
    <property type="nucleotide sequence ID" value="NZ_JACHJV010000002.1"/>
</dbReference>
<evidence type="ECO:0000313" key="1">
    <source>
        <dbReference type="EMBL" id="MBB4928296.1"/>
    </source>
</evidence>
<comment type="caution">
    <text evidence="1">The sequence shown here is derived from an EMBL/GenBank/DDBJ whole genome shotgun (WGS) entry which is preliminary data.</text>
</comment>
<dbReference type="AlphaFoldDB" id="A0A7W7RAB0"/>